<sequence>MLIEITLYLLLGAFVGILAGLLGVGGGLIIVPVLAAVFFYNAFPAEIIMHLALGASLASILFTSISSVYSHHQHRAVNWHRALKLTPGILLGAWFGGLLAGKLSSEILKPTFAVFELLVAFYMLWGAKARNHNATPSVFNFSFSGAVIGFISSIVGIGGGTLTVPWLMWHGSSIHKAIATSAAVGFPIALGGTLSYLYAGWNHSLEIKGST</sequence>
<evidence type="ECO:0000256" key="3">
    <source>
        <dbReference type="ARBA" id="ARBA00022989"/>
    </source>
</evidence>
<organism evidence="6">
    <name type="scientific">hydrothermal vent metagenome</name>
    <dbReference type="NCBI Taxonomy" id="652676"/>
    <lineage>
        <taxon>unclassified sequences</taxon>
        <taxon>metagenomes</taxon>
        <taxon>ecological metagenomes</taxon>
    </lineage>
</organism>
<feature type="transmembrane region" description="Helical" evidence="5">
    <location>
        <begin position="107"/>
        <end position="125"/>
    </location>
</feature>
<dbReference type="GO" id="GO:0016020">
    <property type="term" value="C:membrane"/>
    <property type="evidence" value="ECO:0007669"/>
    <property type="project" value="UniProtKB-SubCell"/>
</dbReference>
<feature type="transmembrane region" description="Helical" evidence="5">
    <location>
        <begin position="137"/>
        <end position="157"/>
    </location>
</feature>
<feature type="transmembrane region" description="Helical" evidence="5">
    <location>
        <begin position="7"/>
        <end position="35"/>
    </location>
</feature>
<keyword evidence="2 5" id="KW-0812">Transmembrane</keyword>
<dbReference type="Pfam" id="PF01925">
    <property type="entry name" value="TauE"/>
    <property type="match status" value="1"/>
</dbReference>
<dbReference type="EMBL" id="UOFH01000006">
    <property type="protein sequence ID" value="VAW58325.1"/>
    <property type="molecule type" value="Genomic_DNA"/>
</dbReference>
<evidence type="ECO:0000313" key="6">
    <source>
        <dbReference type="EMBL" id="VAW58325.1"/>
    </source>
</evidence>
<evidence type="ECO:0000256" key="2">
    <source>
        <dbReference type="ARBA" id="ARBA00022692"/>
    </source>
</evidence>
<keyword evidence="4 5" id="KW-0472">Membrane</keyword>
<proteinExistence type="predicted"/>
<dbReference type="PANTHER" id="PTHR43483:SF3">
    <property type="entry name" value="MEMBRANE TRANSPORTER PROTEIN HI_0806-RELATED"/>
    <property type="match status" value="1"/>
</dbReference>
<name>A0A3B0WQS6_9ZZZZ</name>
<evidence type="ECO:0000256" key="1">
    <source>
        <dbReference type="ARBA" id="ARBA00004141"/>
    </source>
</evidence>
<gene>
    <name evidence="6" type="ORF">MNBD_GAMMA08-2660</name>
</gene>
<dbReference type="AlphaFoldDB" id="A0A3B0WQS6"/>
<reference evidence="6" key="1">
    <citation type="submission" date="2018-06" db="EMBL/GenBank/DDBJ databases">
        <authorList>
            <person name="Zhirakovskaya E."/>
        </authorList>
    </citation>
    <scope>NUCLEOTIDE SEQUENCE</scope>
</reference>
<dbReference type="PANTHER" id="PTHR43483">
    <property type="entry name" value="MEMBRANE TRANSPORTER PROTEIN HI_0806-RELATED"/>
    <property type="match status" value="1"/>
</dbReference>
<dbReference type="InterPro" id="IPR002781">
    <property type="entry name" value="TM_pro_TauE-like"/>
</dbReference>
<evidence type="ECO:0000256" key="5">
    <source>
        <dbReference type="SAM" id="Phobius"/>
    </source>
</evidence>
<feature type="transmembrane region" description="Helical" evidence="5">
    <location>
        <begin position="82"/>
        <end position="101"/>
    </location>
</feature>
<protein>
    <submittedName>
        <fullName evidence="6">Uncharacterized UPF0721 integral membrane protein</fullName>
    </submittedName>
</protein>
<feature type="transmembrane region" description="Helical" evidence="5">
    <location>
        <begin position="47"/>
        <end position="70"/>
    </location>
</feature>
<comment type="subcellular location">
    <subcellularLocation>
        <location evidence="1">Membrane</location>
        <topology evidence="1">Multi-pass membrane protein</topology>
    </subcellularLocation>
</comment>
<accession>A0A3B0WQS6</accession>
<feature type="transmembrane region" description="Helical" evidence="5">
    <location>
        <begin position="177"/>
        <end position="199"/>
    </location>
</feature>
<evidence type="ECO:0000256" key="4">
    <source>
        <dbReference type="ARBA" id="ARBA00023136"/>
    </source>
</evidence>
<keyword evidence="3 5" id="KW-1133">Transmembrane helix</keyword>